<dbReference type="InterPro" id="IPR004869">
    <property type="entry name" value="MMPL_dom"/>
</dbReference>
<feature type="transmembrane region" description="Helical" evidence="8">
    <location>
        <begin position="302"/>
        <end position="331"/>
    </location>
</feature>
<protein>
    <submittedName>
        <fullName evidence="10">Putative drug exporter of the RND superfamily</fullName>
    </submittedName>
</protein>
<feature type="transmembrane region" description="Helical" evidence="8">
    <location>
        <begin position="520"/>
        <end position="539"/>
    </location>
</feature>
<keyword evidence="6 8" id="KW-0472">Membrane</keyword>
<dbReference type="EMBL" id="FMIA01000002">
    <property type="protein sequence ID" value="SCL59207.1"/>
    <property type="molecule type" value="Genomic_DNA"/>
</dbReference>
<evidence type="ECO:0000259" key="9">
    <source>
        <dbReference type="PROSITE" id="PS50156"/>
    </source>
</evidence>
<dbReference type="PROSITE" id="PS50156">
    <property type="entry name" value="SSD"/>
    <property type="match status" value="1"/>
</dbReference>
<evidence type="ECO:0000256" key="6">
    <source>
        <dbReference type="ARBA" id="ARBA00023136"/>
    </source>
</evidence>
<dbReference type="Pfam" id="PF03176">
    <property type="entry name" value="MMPL"/>
    <property type="match status" value="2"/>
</dbReference>
<dbReference type="InterPro" id="IPR000731">
    <property type="entry name" value="SSD"/>
</dbReference>
<dbReference type="Gene3D" id="1.20.1640.10">
    <property type="entry name" value="Multidrug efflux transporter AcrB transmembrane domain"/>
    <property type="match status" value="2"/>
</dbReference>
<dbReference type="PANTHER" id="PTHR33406">
    <property type="entry name" value="MEMBRANE PROTEIN MJ1562-RELATED"/>
    <property type="match status" value="1"/>
</dbReference>
<proteinExistence type="inferred from homology"/>
<feature type="transmembrane region" description="Helical" evidence="8">
    <location>
        <begin position="275"/>
        <end position="296"/>
    </location>
</feature>
<evidence type="ECO:0000313" key="11">
    <source>
        <dbReference type="Proteomes" id="UP000198937"/>
    </source>
</evidence>
<sequence>MSVFTRVVRGRLAAWLTVAAAIALGAAVFALPTPDNPAPVSSTGLSTQWQSTQVQRLQDELPSRDVQPAIVVVSRADRAALTEEDRAAVAGTTDPLNSFAVGGRTSSPQFSPDGTVALVAVPLSTSGGQEQVADTVKELRAGLTGLPDVLTVEVTGPPAFTTDLTNVFEGADTTLLAFTAAVVALLLLVTYRSPFLWIVPLLVVAATEQLTLRAIETIVPAVGIHFAGGAVTGIASVLVFGAATNYALLLIARYREELRREEDRFVAMRAALRRTAEPILASGSTVVLGVLTLLLSEQETNRALAVACATGVVFAMASALFVLPAALVIFGRGLFWPFVPRVGGPAREGRLWGRLGALVERRPVPVALLATLLLAGLALGGLGIRTGLSETEQFRVKPEAVAGAETLARAFPAGTTQPVTVLTTPAAAQAVTATAAEVDGVASARPGDAGDTVAQIDVVIEAEPGTAASDRTIEALRDAVAAVPGSAPPAVEGAGSFDGALVGGTVAATYDSAQADRKDLQLILPLILLLVGSVLVLLLRGIVAPILLVLTVIASFFASIGAGWLLFDHVLGFPALDSGVLLLGFVFLVALGVDYNIFLVTRAREDARRTGTRAGMLSALRVTGGVITSAGVLLAAVFAVLGVLPLLTLTQIGIIVCIGVLLDTLLVRTVLVPALVFLLGDRFWWPGRINRTASAAHPADEPGPPANRPDQTAGAPAPVTSRD</sequence>
<feature type="transmembrane region" description="Helical" evidence="8">
    <location>
        <begin position="234"/>
        <end position="254"/>
    </location>
</feature>
<dbReference type="GO" id="GO:0005886">
    <property type="term" value="C:plasma membrane"/>
    <property type="evidence" value="ECO:0007669"/>
    <property type="project" value="UniProtKB-SubCell"/>
</dbReference>
<feature type="transmembrane region" description="Helical" evidence="8">
    <location>
        <begin position="652"/>
        <end position="679"/>
    </location>
</feature>
<keyword evidence="4 8" id="KW-0812">Transmembrane</keyword>
<dbReference type="InterPro" id="IPR050545">
    <property type="entry name" value="Mycobact_MmpL"/>
</dbReference>
<keyword evidence="5 8" id="KW-1133">Transmembrane helix</keyword>
<feature type="domain" description="SSD" evidence="9">
    <location>
        <begin position="549"/>
        <end position="677"/>
    </location>
</feature>
<evidence type="ECO:0000256" key="5">
    <source>
        <dbReference type="ARBA" id="ARBA00022989"/>
    </source>
</evidence>
<feature type="transmembrane region" description="Helical" evidence="8">
    <location>
        <begin position="364"/>
        <end position="384"/>
    </location>
</feature>
<evidence type="ECO:0000256" key="7">
    <source>
        <dbReference type="SAM" id="MobiDB-lite"/>
    </source>
</evidence>
<comment type="similarity">
    <text evidence="2">Belongs to the resistance-nodulation-cell division (RND) (TC 2.A.6) family. MmpL subfamily.</text>
</comment>
<feature type="transmembrane region" description="Helical" evidence="8">
    <location>
        <begin position="579"/>
        <end position="601"/>
    </location>
</feature>
<feature type="transmembrane region" description="Helical" evidence="8">
    <location>
        <begin position="175"/>
        <end position="198"/>
    </location>
</feature>
<accession>A0A1C6UZ27</accession>
<feature type="transmembrane region" description="Helical" evidence="8">
    <location>
        <begin position="622"/>
        <end position="646"/>
    </location>
</feature>
<evidence type="ECO:0000256" key="1">
    <source>
        <dbReference type="ARBA" id="ARBA00004651"/>
    </source>
</evidence>
<dbReference type="OrthoDB" id="2365435at2"/>
<name>A0A1C6UZ27_9ACTN</name>
<dbReference type="SUPFAM" id="SSF82866">
    <property type="entry name" value="Multidrug efflux transporter AcrB transmembrane domain"/>
    <property type="match status" value="2"/>
</dbReference>
<reference evidence="10 11" key="1">
    <citation type="submission" date="2016-06" db="EMBL/GenBank/DDBJ databases">
        <authorList>
            <person name="Kjaerup R.B."/>
            <person name="Dalgaard T.S."/>
            <person name="Juul-Madsen H.R."/>
        </authorList>
    </citation>
    <scope>NUCLEOTIDE SEQUENCE [LARGE SCALE GENOMIC DNA]</scope>
    <source>
        <strain evidence="10 11">DSM 45577</strain>
    </source>
</reference>
<evidence type="ECO:0000256" key="3">
    <source>
        <dbReference type="ARBA" id="ARBA00022475"/>
    </source>
</evidence>
<keyword evidence="11" id="KW-1185">Reference proteome</keyword>
<dbReference type="Proteomes" id="UP000198937">
    <property type="component" value="Unassembled WGS sequence"/>
</dbReference>
<feature type="region of interest" description="Disordered" evidence="7">
    <location>
        <begin position="694"/>
        <end position="723"/>
    </location>
</feature>
<dbReference type="AlphaFoldDB" id="A0A1C6UZ27"/>
<feature type="transmembrane region" description="Helical" evidence="8">
    <location>
        <begin position="546"/>
        <end position="567"/>
    </location>
</feature>
<evidence type="ECO:0000256" key="8">
    <source>
        <dbReference type="SAM" id="Phobius"/>
    </source>
</evidence>
<comment type="subcellular location">
    <subcellularLocation>
        <location evidence="1">Cell membrane</location>
        <topology evidence="1">Multi-pass membrane protein</topology>
    </subcellularLocation>
</comment>
<keyword evidence="3" id="KW-1003">Cell membrane</keyword>
<evidence type="ECO:0000256" key="4">
    <source>
        <dbReference type="ARBA" id="ARBA00022692"/>
    </source>
</evidence>
<dbReference type="PANTHER" id="PTHR33406:SF6">
    <property type="entry name" value="MEMBRANE PROTEIN YDGH-RELATED"/>
    <property type="match status" value="1"/>
</dbReference>
<evidence type="ECO:0000313" key="10">
    <source>
        <dbReference type="EMBL" id="SCL59207.1"/>
    </source>
</evidence>
<dbReference type="RefSeq" id="WP_091440833.1">
    <property type="nucleotide sequence ID" value="NZ_BMMJ01000002.1"/>
</dbReference>
<dbReference type="STRING" id="683228.GA0070617_4033"/>
<organism evidence="10 11">
    <name type="scientific">Micromonospora yangpuensis</name>
    <dbReference type="NCBI Taxonomy" id="683228"/>
    <lineage>
        <taxon>Bacteria</taxon>
        <taxon>Bacillati</taxon>
        <taxon>Actinomycetota</taxon>
        <taxon>Actinomycetes</taxon>
        <taxon>Micromonosporales</taxon>
        <taxon>Micromonosporaceae</taxon>
        <taxon>Micromonospora</taxon>
    </lineage>
</organism>
<evidence type="ECO:0000256" key="2">
    <source>
        <dbReference type="ARBA" id="ARBA00010157"/>
    </source>
</evidence>
<gene>
    <name evidence="10" type="ORF">GA0070617_4033</name>
</gene>